<comment type="caution">
    <text evidence="2">The sequence shown here is derived from an EMBL/GenBank/DDBJ whole genome shotgun (WGS) entry which is preliminary data.</text>
</comment>
<accession>A0A366AWJ4</accession>
<dbReference type="InterPro" id="IPR024975">
    <property type="entry name" value="NOV_C"/>
</dbReference>
<reference evidence="2 3" key="1">
    <citation type="submission" date="2018-07" db="EMBL/GenBank/DDBJ databases">
        <title>Complete genome sequence of Flavobacterium psychrolimnae LMG 22018.</title>
        <authorList>
            <person name="Kim D.-U."/>
        </authorList>
    </citation>
    <scope>NUCLEOTIDE SEQUENCE [LARGE SCALE GENOMIC DNA]</scope>
    <source>
        <strain evidence="2 3">LMG 22018</strain>
    </source>
</reference>
<dbReference type="EMBL" id="QNUX01000015">
    <property type="protein sequence ID" value="RBN49260.1"/>
    <property type="molecule type" value="Genomic_DNA"/>
</dbReference>
<keyword evidence="3" id="KW-1185">Reference proteome</keyword>
<evidence type="ECO:0000313" key="3">
    <source>
        <dbReference type="Proteomes" id="UP000253676"/>
    </source>
</evidence>
<dbReference type="AlphaFoldDB" id="A0A366AWJ4"/>
<protein>
    <recommendedName>
        <fullName evidence="1">Protein NO VEIN C-terminal domain-containing protein</fullName>
    </recommendedName>
</protein>
<sequence>MSTNFKFIEDEKELVQSTIEFFGKPQFWKATIGNAPKYFVHIQNGKQHIFGLSKFCAFKNITVEDYIESYRYKTDGGYTQKHIAKRTGKEWIPRKRIQNDIREEFDNWITEFHPNYTLDNASFITISLKEKVKFPKVKFTDPKTLEEKLKLQREIGEIGELIAFTYEINRLNNIGIKNPEKYIEHTSKINSSAGFDISCLVKKDNRFIEVKSSLNDDLDFFITENEYHTLEQLGEQAFIYFVHITDLIKKKGKVFRTLRNPIEELNINGNLKPIAYRATLAKSSDYIS</sequence>
<dbReference type="Proteomes" id="UP000253676">
    <property type="component" value="Unassembled WGS sequence"/>
</dbReference>
<feature type="domain" description="Protein NO VEIN C-terminal" evidence="1">
    <location>
        <begin position="159"/>
        <end position="244"/>
    </location>
</feature>
<gene>
    <name evidence="2" type="ORF">DR980_14365</name>
</gene>
<name>A0A366AWJ4_9FLAO</name>
<dbReference type="Pfam" id="PF13020">
    <property type="entry name" value="NOV_C"/>
    <property type="match status" value="1"/>
</dbReference>
<evidence type="ECO:0000313" key="2">
    <source>
        <dbReference type="EMBL" id="RBN49260.1"/>
    </source>
</evidence>
<evidence type="ECO:0000259" key="1">
    <source>
        <dbReference type="Pfam" id="PF13020"/>
    </source>
</evidence>
<dbReference type="RefSeq" id="WP_113637394.1">
    <property type="nucleotide sequence ID" value="NZ_QNUX01000015.1"/>
</dbReference>
<proteinExistence type="predicted"/>
<organism evidence="2 3">
    <name type="scientific">Flavobacterium psychrolimnae</name>
    <dbReference type="NCBI Taxonomy" id="249351"/>
    <lineage>
        <taxon>Bacteria</taxon>
        <taxon>Pseudomonadati</taxon>
        <taxon>Bacteroidota</taxon>
        <taxon>Flavobacteriia</taxon>
        <taxon>Flavobacteriales</taxon>
        <taxon>Flavobacteriaceae</taxon>
        <taxon>Flavobacterium</taxon>
    </lineage>
</organism>
<dbReference type="OrthoDB" id="7782105at2"/>